<comment type="caution">
    <text evidence="1">The sequence shown here is derived from an EMBL/GenBank/DDBJ whole genome shotgun (WGS) entry which is preliminary data.</text>
</comment>
<organism evidence="1 2">
    <name type="scientific">Colletotrichum zoysiae</name>
    <dbReference type="NCBI Taxonomy" id="1216348"/>
    <lineage>
        <taxon>Eukaryota</taxon>
        <taxon>Fungi</taxon>
        <taxon>Dikarya</taxon>
        <taxon>Ascomycota</taxon>
        <taxon>Pezizomycotina</taxon>
        <taxon>Sordariomycetes</taxon>
        <taxon>Hypocreomycetidae</taxon>
        <taxon>Glomerellales</taxon>
        <taxon>Glomerellaceae</taxon>
        <taxon>Colletotrichum</taxon>
        <taxon>Colletotrichum graminicola species complex</taxon>
    </lineage>
</organism>
<accession>A0AAD9M479</accession>
<dbReference type="AlphaFoldDB" id="A0AAD9M479"/>
<reference evidence="1" key="1">
    <citation type="submission" date="2021-06" db="EMBL/GenBank/DDBJ databases">
        <title>Comparative genomics, transcriptomics and evolutionary studies reveal genomic signatures of adaptation to plant cell wall in hemibiotrophic fungi.</title>
        <authorList>
            <consortium name="DOE Joint Genome Institute"/>
            <person name="Baroncelli R."/>
            <person name="Diaz J.F."/>
            <person name="Benocci T."/>
            <person name="Peng M."/>
            <person name="Battaglia E."/>
            <person name="Haridas S."/>
            <person name="Andreopoulos W."/>
            <person name="Labutti K."/>
            <person name="Pangilinan J."/>
            <person name="Floch G.L."/>
            <person name="Makela M.R."/>
            <person name="Henrissat B."/>
            <person name="Grigoriev I.V."/>
            <person name="Crouch J.A."/>
            <person name="De Vries R.P."/>
            <person name="Sukno S.A."/>
            <person name="Thon M.R."/>
        </authorList>
    </citation>
    <scope>NUCLEOTIDE SEQUENCE</scope>
    <source>
        <strain evidence="1">MAFF235873</strain>
    </source>
</reference>
<keyword evidence="2" id="KW-1185">Reference proteome</keyword>
<evidence type="ECO:0000313" key="1">
    <source>
        <dbReference type="EMBL" id="KAK2032579.1"/>
    </source>
</evidence>
<dbReference type="Proteomes" id="UP001232148">
    <property type="component" value="Unassembled WGS sequence"/>
</dbReference>
<gene>
    <name evidence="1" type="ORF">LX32DRAFT_180422</name>
</gene>
<sequence>MSVNLSLTLLSPSLSHPHPSGPRCLFRPGLSLSLSLSFLPSGPIDSLFLFQHLGPSISTGTKQARPYLPCLLACLPACLPG</sequence>
<protein>
    <submittedName>
        <fullName evidence="1">Uncharacterized protein</fullName>
    </submittedName>
</protein>
<evidence type="ECO:0000313" key="2">
    <source>
        <dbReference type="Proteomes" id="UP001232148"/>
    </source>
</evidence>
<dbReference type="EMBL" id="MU842829">
    <property type="protein sequence ID" value="KAK2032579.1"/>
    <property type="molecule type" value="Genomic_DNA"/>
</dbReference>
<name>A0AAD9M479_9PEZI</name>
<proteinExistence type="predicted"/>